<evidence type="ECO:0000256" key="4">
    <source>
        <dbReference type="SAM" id="Coils"/>
    </source>
</evidence>
<feature type="coiled-coil region" evidence="4">
    <location>
        <begin position="313"/>
        <end position="340"/>
    </location>
</feature>
<organism evidence="5 6">
    <name type="scientific">Clostridium sporogenes</name>
    <dbReference type="NCBI Taxonomy" id="1509"/>
    <lineage>
        <taxon>Bacteria</taxon>
        <taxon>Bacillati</taxon>
        <taxon>Bacillota</taxon>
        <taxon>Clostridia</taxon>
        <taxon>Eubacteriales</taxon>
        <taxon>Clostridiaceae</taxon>
        <taxon>Clostridium</taxon>
    </lineage>
</organism>
<dbReference type="PANTHER" id="PTHR32114">
    <property type="entry name" value="ABC TRANSPORTER ABCH.3"/>
    <property type="match status" value="1"/>
</dbReference>
<dbReference type="AlphaFoldDB" id="A0ABD6S6R3"/>
<evidence type="ECO:0000313" key="5">
    <source>
        <dbReference type="EMBL" id="OSB18933.1"/>
    </source>
</evidence>
<evidence type="ECO:0000313" key="6">
    <source>
        <dbReference type="Proteomes" id="UP000193911"/>
    </source>
</evidence>
<dbReference type="EMBL" id="MWJJ01000001">
    <property type="protein sequence ID" value="OSB18933.1"/>
    <property type="molecule type" value="Genomic_DNA"/>
</dbReference>
<dbReference type="InterPro" id="IPR027417">
    <property type="entry name" value="P-loop_NTPase"/>
</dbReference>
<accession>A0ABD6S6R3</accession>
<keyword evidence="4" id="KW-0175">Coiled coil</keyword>
<dbReference type="SUPFAM" id="SSF52540">
    <property type="entry name" value="P-loop containing nucleoside triphosphate hydrolases"/>
    <property type="match status" value="1"/>
</dbReference>
<dbReference type="RefSeq" id="WP_045515526.1">
    <property type="nucleotide sequence ID" value="NZ_JZJQ01000003.1"/>
</dbReference>
<evidence type="ECO:0000256" key="1">
    <source>
        <dbReference type="ARBA" id="ARBA00006930"/>
    </source>
</evidence>
<feature type="coiled-coil region" evidence="4">
    <location>
        <begin position="196"/>
        <end position="257"/>
    </location>
</feature>
<comment type="subunit">
    <text evidence="2">Heterodimer of SbcC and SbcD.</text>
</comment>
<evidence type="ECO:0000256" key="2">
    <source>
        <dbReference type="ARBA" id="ARBA00011322"/>
    </source>
</evidence>
<dbReference type="Gene3D" id="1.10.287.510">
    <property type="entry name" value="Helix hairpin bin"/>
    <property type="match status" value="1"/>
</dbReference>
<feature type="coiled-coil region" evidence="4">
    <location>
        <begin position="378"/>
        <end position="405"/>
    </location>
</feature>
<dbReference type="PANTHER" id="PTHR32114:SF2">
    <property type="entry name" value="ABC TRANSPORTER ABCH.3"/>
    <property type="match status" value="1"/>
</dbReference>
<comment type="caution">
    <text evidence="5">The sequence shown here is derived from an EMBL/GenBank/DDBJ whole genome shotgun (WGS) entry which is preliminary data.</text>
</comment>
<evidence type="ECO:0000256" key="3">
    <source>
        <dbReference type="ARBA" id="ARBA00013368"/>
    </source>
</evidence>
<dbReference type="Proteomes" id="UP000193911">
    <property type="component" value="Unassembled WGS sequence"/>
</dbReference>
<sequence length="578" mass="68405">MKLNLIFKKLFVYSEKNKKYFYTEFSDGVNIIYGKNTAGKSTVFQSIYYALGINDNNEYLKDILSEEVIVRLDCILFKKTYVSNITFIRDDDTLLVLENDKVKKSFTGINANSSKEHIKLKKYMHELFDFTLKLEKKRDYTEAPIETIFLPYYISQSVGWVYLMKSFSNLDFYKNFRNDYLDYYLGVENYNDRILKIELENKLDDAKRKLDFYESFSRNNDNLQITKLSDESFVKETKEYLDDYVKIQNELQKKQERYISKCNELSYYKNRQALLKKVNKNHKSQNPLDGTCPMCNQPFNFSIEAQYKFLQEKNDTESELKKIKEKLKDIQSEVNRLDDGIKKDTILISKHYNVLNEYENQNISFDSWLKNKSNITLINEIETDIGKLNTEISHLKKELENFKTDKEISNIRRQKEKAFLSIFSSYLSKLKVKPLEGEQYKYLYRISAFPSQGVELHKTVLGYNFALNKLISSNLEIHRCPFLLDGIFKEDIEEDNKQLILQFIGKNKPIDTQLIFSAAEIKKNKNKILQYTKTYFNNQANIICIGDGCKERAFLQKFDDSIYEILNETELIINRFTL</sequence>
<comment type="similarity">
    <text evidence="1">Belongs to the SMC family. SbcC subfamily.</text>
</comment>
<gene>
    <name evidence="5" type="ORF">B2H94_07430</name>
</gene>
<proteinExistence type="inferred from homology"/>
<dbReference type="Gene3D" id="3.40.50.300">
    <property type="entry name" value="P-loop containing nucleotide triphosphate hydrolases"/>
    <property type="match status" value="1"/>
</dbReference>
<name>A0ABD6S6R3_CLOSG</name>
<protein>
    <recommendedName>
        <fullName evidence="3">Nuclease SbcCD subunit C</fullName>
    </recommendedName>
</protein>
<reference evidence="5 6" key="1">
    <citation type="submission" date="2017-02" db="EMBL/GenBank/DDBJ databases">
        <title>Differentiating clades of botulinum-neurotoxin-producing Clostridia with a simple, multiplex PCR assay.</title>
        <authorList>
            <person name="Williamson C.H.D."/>
            <person name="Vazquez A."/>
            <person name="Hill K."/>
            <person name="Smith T.J."/>
            <person name="Nottingham R."/>
            <person name="Stone N.E."/>
            <person name="Sobek C.J."/>
            <person name="Cocking J.H."/>
            <person name="Fernandez R.A."/>
            <person name="Caballero P.A."/>
            <person name="Leiser O.P."/>
            <person name="Keim P."/>
            <person name="Sahl J.W."/>
        </authorList>
    </citation>
    <scope>NUCLEOTIDE SEQUENCE [LARGE SCALE GENOMIC DNA]</scope>
    <source>
        <strain evidence="5 6">CLS_DGF_0088_06</strain>
    </source>
</reference>